<reference evidence="5" key="1">
    <citation type="submission" date="2023-01" db="EMBL/GenBank/DDBJ databases">
        <title>Genome assembly of the deep-sea coral Lophelia pertusa.</title>
        <authorList>
            <person name="Herrera S."/>
            <person name="Cordes E."/>
        </authorList>
    </citation>
    <scope>NUCLEOTIDE SEQUENCE</scope>
    <source>
        <strain evidence="5">USNM1676648</strain>
        <tissue evidence="5">Polyp</tissue>
    </source>
</reference>
<accession>A0A9W9Y8K2</accession>
<sequence>MSSQMCRGKSVCFTFAVILIAILQQTFAQSSLSYVRVGCYKDRVGLMRSMTLLASYRNPPHKTLDWNDLKTSVVDQCALEAKKTNSPFFGIQYYGECWGGPGQYNRHGKSANCARIGGAYVGKGFANYVYMLTGDECTTYTTLSDFTRSRSYNDNINRCDHWSRDWPTEGAWYRFDGAAGKAMANSCVGANHCGTEKTGWFNGNLPVVADGISSGAVCFNDKHNNCCSKKLDTIRVRRCEGFYVYHLPSTHGCNEAYCGDGSL</sequence>
<dbReference type="AlphaFoldDB" id="A0A9W9Y8K2"/>
<organism evidence="5 6">
    <name type="scientific">Desmophyllum pertusum</name>
    <dbReference type="NCBI Taxonomy" id="174260"/>
    <lineage>
        <taxon>Eukaryota</taxon>
        <taxon>Metazoa</taxon>
        <taxon>Cnidaria</taxon>
        <taxon>Anthozoa</taxon>
        <taxon>Hexacorallia</taxon>
        <taxon>Scleractinia</taxon>
        <taxon>Caryophylliina</taxon>
        <taxon>Caryophylliidae</taxon>
        <taxon>Desmophyllum</taxon>
    </lineage>
</organism>
<feature type="domain" description="UMOD/GP2/OIT3-like D8C" evidence="4">
    <location>
        <begin position="182"/>
        <end position="258"/>
    </location>
</feature>
<dbReference type="EMBL" id="MU827814">
    <property type="protein sequence ID" value="KAJ7323448.1"/>
    <property type="molecule type" value="Genomic_DNA"/>
</dbReference>
<keyword evidence="1 3" id="KW-0732">Signal</keyword>
<evidence type="ECO:0000256" key="2">
    <source>
        <dbReference type="ARBA" id="ARBA00023157"/>
    </source>
</evidence>
<keyword evidence="2" id="KW-1015">Disulfide bond</keyword>
<feature type="signal peptide" evidence="3">
    <location>
        <begin position="1"/>
        <end position="28"/>
    </location>
</feature>
<dbReference type="InterPro" id="IPR057774">
    <property type="entry name" value="D8C_UMOD/GP2/OIT3-like"/>
</dbReference>
<dbReference type="Proteomes" id="UP001163046">
    <property type="component" value="Unassembled WGS sequence"/>
</dbReference>
<dbReference type="OrthoDB" id="10043005at2759"/>
<evidence type="ECO:0000313" key="6">
    <source>
        <dbReference type="Proteomes" id="UP001163046"/>
    </source>
</evidence>
<comment type="caution">
    <text evidence="5">The sequence shown here is derived from an EMBL/GenBank/DDBJ whole genome shotgun (WGS) entry which is preliminary data.</text>
</comment>
<feature type="chain" id="PRO_5040776752" description="UMOD/GP2/OIT3-like D8C domain-containing protein" evidence="3">
    <location>
        <begin position="29"/>
        <end position="263"/>
    </location>
</feature>
<gene>
    <name evidence="5" type="ORF">OS493_031648</name>
</gene>
<keyword evidence="6" id="KW-1185">Reference proteome</keyword>
<evidence type="ECO:0000256" key="1">
    <source>
        <dbReference type="ARBA" id="ARBA00022729"/>
    </source>
</evidence>
<dbReference type="PANTHER" id="PTHR36191">
    <property type="entry name" value="ENDO/EXONUCLEASE/PHOSPHATASE DOMAIN-CONTAINING PROTEIN-RELATED"/>
    <property type="match status" value="1"/>
</dbReference>
<evidence type="ECO:0000256" key="3">
    <source>
        <dbReference type="SAM" id="SignalP"/>
    </source>
</evidence>
<dbReference type="PANTHER" id="PTHR36191:SF4">
    <property type="entry name" value="VWFD DOMAIN-CONTAINING PROTEIN"/>
    <property type="match status" value="1"/>
</dbReference>
<evidence type="ECO:0000259" key="4">
    <source>
        <dbReference type="Pfam" id="PF23283"/>
    </source>
</evidence>
<protein>
    <recommendedName>
        <fullName evidence="4">UMOD/GP2/OIT3-like D8C domain-containing protein</fullName>
    </recommendedName>
</protein>
<proteinExistence type="predicted"/>
<dbReference type="Pfam" id="PF23283">
    <property type="entry name" value="D8C_UMOD"/>
    <property type="match status" value="1"/>
</dbReference>
<name>A0A9W9Y8K2_9CNID</name>
<evidence type="ECO:0000313" key="5">
    <source>
        <dbReference type="EMBL" id="KAJ7323448.1"/>
    </source>
</evidence>